<gene>
    <name evidence="1" type="ORF">BDN72DRAFT_839293</name>
</gene>
<reference evidence="1 2" key="1">
    <citation type="journal article" date="2019" name="Nat. Ecol. Evol.">
        <title>Megaphylogeny resolves global patterns of mushroom evolution.</title>
        <authorList>
            <person name="Varga T."/>
            <person name="Krizsan K."/>
            <person name="Foldi C."/>
            <person name="Dima B."/>
            <person name="Sanchez-Garcia M."/>
            <person name="Sanchez-Ramirez S."/>
            <person name="Szollosi G.J."/>
            <person name="Szarkandi J.G."/>
            <person name="Papp V."/>
            <person name="Albert L."/>
            <person name="Andreopoulos W."/>
            <person name="Angelini C."/>
            <person name="Antonin V."/>
            <person name="Barry K.W."/>
            <person name="Bougher N.L."/>
            <person name="Buchanan P."/>
            <person name="Buyck B."/>
            <person name="Bense V."/>
            <person name="Catcheside P."/>
            <person name="Chovatia M."/>
            <person name="Cooper J."/>
            <person name="Damon W."/>
            <person name="Desjardin D."/>
            <person name="Finy P."/>
            <person name="Geml J."/>
            <person name="Haridas S."/>
            <person name="Hughes K."/>
            <person name="Justo A."/>
            <person name="Karasinski D."/>
            <person name="Kautmanova I."/>
            <person name="Kiss B."/>
            <person name="Kocsube S."/>
            <person name="Kotiranta H."/>
            <person name="LaButti K.M."/>
            <person name="Lechner B.E."/>
            <person name="Liimatainen K."/>
            <person name="Lipzen A."/>
            <person name="Lukacs Z."/>
            <person name="Mihaltcheva S."/>
            <person name="Morgado L.N."/>
            <person name="Niskanen T."/>
            <person name="Noordeloos M.E."/>
            <person name="Ohm R.A."/>
            <person name="Ortiz-Santana B."/>
            <person name="Ovrebo C."/>
            <person name="Racz N."/>
            <person name="Riley R."/>
            <person name="Savchenko A."/>
            <person name="Shiryaev A."/>
            <person name="Soop K."/>
            <person name="Spirin V."/>
            <person name="Szebenyi C."/>
            <person name="Tomsovsky M."/>
            <person name="Tulloss R.E."/>
            <person name="Uehling J."/>
            <person name="Grigoriev I.V."/>
            <person name="Vagvolgyi C."/>
            <person name="Papp T."/>
            <person name="Martin F.M."/>
            <person name="Miettinen O."/>
            <person name="Hibbett D.S."/>
            <person name="Nagy L.G."/>
        </authorList>
    </citation>
    <scope>NUCLEOTIDE SEQUENCE [LARGE SCALE GENOMIC DNA]</scope>
    <source>
        <strain evidence="1 2">NL-1719</strain>
    </source>
</reference>
<sequence length="234" mass="25110">MFQGSAIHAPNHPDAHIEVPKSLAKQHFALLKDQGVPLFTPQHHNPMVPTMHPAEKSSSAALSMPMMVPQTLSHQSRTSAPPTPSHQLRGLAPPTPSPAPRTQQSQHSALKLSPRSQKSFPKPLPKPPQVDGPAPPLARSTKNGNSKHGSSDAEGAPPLKKQCLGAPKAIKSLGSKGIGDKNSKNKMTPHPKTSRVNVQSTTKAQEPGDEPGSDRKHSSRMMNPDYHHSFVAKH</sequence>
<evidence type="ECO:0000313" key="2">
    <source>
        <dbReference type="Proteomes" id="UP000308600"/>
    </source>
</evidence>
<name>A0ACD3AWX2_9AGAR</name>
<dbReference type="Proteomes" id="UP000308600">
    <property type="component" value="Unassembled WGS sequence"/>
</dbReference>
<protein>
    <submittedName>
        <fullName evidence="1">Uncharacterized protein</fullName>
    </submittedName>
</protein>
<keyword evidence="2" id="KW-1185">Reference proteome</keyword>
<organism evidence="1 2">
    <name type="scientific">Pluteus cervinus</name>
    <dbReference type="NCBI Taxonomy" id="181527"/>
    <lineage>
        <taxon>Eukaryota</taxon>
        <taxon>Fungi</taxon>
        <taxon>Dikarya</taxon>
        <taxon>Basidiomycota</taxon>
        <taxon>Agaricomycotina</taxon>
        <taxon>Agaricomycetes</taxon>
        <taxon>Agaricomycetidae</taxon>
        <taxon>Agaricales</taxon>
        <taxon>Pluteineae</taxon>
        <taxon>Pluteaceae</taxon>
        <taxon>Pluteus</taxon>
    </lineage>
</organism>
<accession>A0ACD3AWX2</accession>
<dbReference type="EMBL" id="ML208316">
    <property type="protein sequence ID" value="TFK70218.1"/>
    <property type="molecule type" value="Genomic_DNA"/>
</dbReference>
<evidence type="ECO:0000313" key="1">
    <source>
        <dbReference type="EMBL" id="TFK70218.1"/>
    </source>
</evidence>
<proteinExistence type="predicted"/>